<comment type="cofactor">
    <cofactor evidence="11">
        <name>Mg(2+)</name>
        <dbReference type="ChEBI" id="CHEBI:18420"/>
    </cofactor>
    <cofactor evidence="11">
        <name>Mn(2+)</name>
        <dbReference type="ChEBI" id="CHEBI:29035"/>
    </cofactor>
    <text evidence="11">Magnesium. Can also use manganese.</text>
</comment>
<feature type="binding site" evidence="11">
    <location>
        <position position="189"/>
    </location>
    <ligand>
        <name>Mg(2+)</name>
        <dbReference type="ChEBI" id="CHEBI:18420"/>
    </ligand>
</feature>
<keyword evidence="6 10" id="KW-0274">FAD</keyword>
<dbReference type="Proteomes" id="UP000180098">
    <property type="component" value="Unassembled WGS sequence"/>
</dbReference>
<dbReference type="Pfam" id="PF02424">
    <property type="entry name" value="ApbE"/>
    <property type="match status" value="1"/>
</dbReference>
<comment type="catalytic activity">
    <reaction evidence="9 10 12">
        <text>L-threonyl-[protein] + FAD = FMN-L-threonyl-[protein] + AMP + H(+)</text>
        <dbReference type="Rhea" id="RHEA:36847"/>
        <dbReference type="Rhea" id="RHEA-COMP:11060"/>
        <dbReference type="Rhea" id="RHEA-COMP:11061"/>
        <dbReference type="ChEBI" id="CHEBI:15378"/>
        <dbReference type="ChEBI" id="CHEBI:30013"/>
        <dbReference type="ChEBI" id="CHEBI:57692"/>
        <dbReference type="ChEBI" id="CHEBI:74257"/>
        <dbReference type="ChEBI" id="CHEBI:456215"/>
        <dbReference type="EC" id="2.7.1.180"/>
    </reaction>
</comment>
<evidence type="ECO:0000256" key="6">
    <source>
        <dbReference type="ARBA" id="ARBA00022827"/>
    </source>
</evidence>
<gene>
    <name evidence="13" type="ORF">BKP35_07725</name>
</gene>
<evidence type="ECO:0000256" key="5">
    <source>
        <dbReference type="ARBA" id="ARBA00022723"/>
    </source>
</evidence>
<feature type="chain" id="PRO_5010007558" description="FAD:protein FMN transferase" evidence="12">
    <location>
        <begin position="21"/>
        <end position="355"/>
    </location>
</feature>
<accession>A0A1S2LNL9</accession>
<keyword evidence="3 10" id="KW-0285">Flavoprotein</keyword>
<evidence type="ECO:0000313" key="13">
    <source>
        <dbReference type="EMBL" id="OIJ14081.1"/>
    </source>
</evidence>
<evidence type="ECO:0000256" key="2">
    <source>
        <dbReference type="ARBA" id="ARBA00016337"/>
    </source>
</evidence>
<comment type="caution">
    <text evidence="13">The sequence shown here is derived from an EMBL/GenBank/DDBJ whole genome shotgun (WGS) entry which is preliminary data.</text>
</comment>
<dbReference type="PIRSF" id="PIRSF006268">
    <property type="entry name" value="ApbE"/>
    <property type="match status" value="1"/>
</dbReference>
<feature type="binding site" evidence="11">
    <location>
        <position position="312"/>
    </location>
    <ligand>
        <name>Mg(2+)</name>
        <dbReference type="ChEBI" id="CHEBI:18420"/>
    </ligand>
</feature>
<dbReference type="AlphaFoldDB" id="A0A1S2LNL9"/>
<dbReference type="RefSeq" id="WP_071312776.1">
    <property type="nucleotide sequence ID" value="NZ_MLQQ01000010.1"/>
</dbReference>
<evidence type="ECO:0000256" key="8">
    <source>
        <dbReference type="ARBA" id="ARBA00031306"/>
    </source>
</evidence>
<dbReference type="SUPFAM" id="SSF143631">
    <property type="entry name" value="ApbE-like"/>
    <property type="match status" value="1"/>
</dbReference>
<keyword evidence="12" id="KW-0472">Membrane</keyword>
<evidence type="ECO:0000256" key="12">
    <source>
        <dbReference type="RuleBase" id="RU363002"/>
    </source>
</evidence>
<name>A0A1S2LNL9_9BACI</name>
<comment type="similarity">
    <text evidence="10 12">Belongs to the ApbE family.</text>
</comment>
<sequence length="355" mass="40164">MKKVIVAMILVLLLLITACSSETVEKQEYQRYSANFLDIFDTVVQVIGYTSSEEEFNEYVEEVYERFQKFHKLYDKFNEYEGINNLKTINNNAGIKPVEVEQEIIDIILFSKEWHERTHGKMNIALGNLIGIWDETMSEAFENPELAKLPAMERLQTASLHGNIDDIIIDQEASTVFLADENMSLDFGAIAKGFAADIVGNDLKEKGFTSGVIISGGNWKVLGPPKEQDRDYWIVGIQNPDKPYVVDDTAILESVMLKNQSIDTSGDYERFVMIDGIRAHHLIDPDTLMPGNYHRGVTVLANDASVAEYLTTELFLLPYEEGRALVDSLDGIEALWVMEDGTVRSTEGMESRFHR</sequence>
<evidence type="ECO:0000256" key="9">
    <source>
        <dbReference type="ARBA" id="ARBA00048540"/>
    </source>
</evidence>
<organism evidence="13 14">
    <name type="scientific">Anaerobacillus arseniciselenatis</name>
    <dbReference type="NCBI Taxonomy" id="85682"/>
    <lineage>
        <taxon>Bacteria</taxon>
        <taxon>Bacillati</taxon>
        <taxon>Bacillota</taxon>
        <taxon>Bacilli</taxon>
        <taxon>Bacillales</taxon>
        <taxon>Bacillaceae</taxon>
        <taxon>Anaerobacillus</taxon>
    </lineage>
</organism>
<keyword evidence="12" id="KW-0449">Lipoprotein</keyword>
<keyword evidence="14" id="KW-1185">Reference proteome</keyword>
<proteinExistence type="inferred from homology"/>
<dbReference type="PANTHER" id="PTHR30040:SF2">
    <property type="entry name" value="FAD:PROTEIN FMN TRANSFERASE"/>
    <property type="match status" value="1"/>
</dbReference>
<keyword evidence="12" id="KW-0732">Signal</keyword>
<dbReference type="PROSITE" id="PS51257">
    <property type="entry name" value="PROKAR_LIPOPROTEIN"/>
    <property type="match status" value="1"/>
</dbReference>
<evidence type="ECO:0000256" key="4">
    <source>
        <dbReference type="ARBA" id="ARBA00022679"/>
    </source>
</evidence>
<keyword evidence="4 10" id="KW-0808">Transferase</keyword>
<keyword evidence="5 10" id="KW-0479">Metal-binding</keyword>
<evidence type="ECO:0000313" key="14">
    <source>
        <dbReference type="Proteomes" id="UP000180098"/>
    </source>
</evidence>
<dbReference type="PANTHER" id="PTHR30040">
    <property type="entry name" value="THIAMINE BIOSYNTHESIS LIPOPROTEIN APBE"/>
    <property type="match status" value="1"/>
</dbReference>
<feature type="signal peptide" evidence="12">
    <location>
        <begin position="1"/>
        <end position="20"/>
    </location>
</feature>
<keyword evidence="12" id="KW-1003">Cell membrane</keyword>
<evidence type="ECO:0000256" key="1">
    <source>
        <dbReference type="ARBA" id="ARBA00011955"/>
    </source>
</evidence>
<keyword evidence="12" id="KW-0997">Cell inner membrane</keyword>
<dbReference type="GO" id="GO:0005886">
    <property type="term" value="C:plasma membrane"/>
    <property type="evidence" value="ECO:0007669"/>
    <property type="project" value="UniProtKB-SubCell"/>
</dbReference>
<dbReference type="InterPro" id="IPR003374">
    <property type="entry name" value="ApbE-like_sf"/>
</dbReference>
<dbReference type="GO" id="GO:0016740">
    <property type="term" value="F:transferase activity"/>
    <property type="evidence" value="ECO:0007669"/>
    <property type="project" value="UniProtKB-UniRule"/>
</dbReference>
<dbReference type="GO" id="GO:0046872">
    <property type="term" value="F:metal ion binding"/>
    <property type="evidence" value="ECO:0007669"/>
    <property type="project" value="UniProtKB-UniRule"/>
</dbReference>
<keyword evidence="7 10" id="KW-0460">Magnesium</keyword>
<dbReference type="EMBL" id="MLQQ01000010">
    <property type="protein sequence ID" value="OIJ14081.1"/>
    <property type="molecule type" value="Genomic_DNA"/>
</dbReference>
<evidence type="ECO:0000256" key="10">
    <source>
        <dbReference type="PIRNR" id="PIRNR006268"/>
    </source>
</evidence>
<dbReference type="EC" id="2.7.1.180" evidence="1 10"/>
<protein>
    <recommendedName>
        <fullName evidence="2 10">FAD:protein FMN transferase</fullName>
        <ecNumber evidence="1 10">2.7.1.180</ecNumber>
    </recommendedName>
    <alternativeName>
        <fullName evidence="8 10">Flavin transferase</fullName>
    </alternativeName>
</protein>
<evidence type="ECO:0000256" key="7">
    <source>
        <dbReference type="ARBA" id="ARBA00022842"/>
    </source>
</evidence>
<reference evidence="13 14" key="1">
    <citation type="submission" date="2016-10" db="EMBL/GenBank/DDBJ databases">
        <title>Draft genome sequences of four alkaliphilic bacteria belonging to the Anaerobacillus genus.</title>
        <authorList>
            <person name="Bassil N.M."/>
            <person name="Lloyd J.R."/>
        </authorList>
    </citation>
    <scope>NUCLEOTIDE SEQUENCE [LARGE SCALE GENOMIC DNA]</scope>
    <source>
        <strain evidence="13 14">DSM 15340</strain>
    </source>
</reference>
<comment type="subcellular location">
    <subcellularLocation>
        <location evidence="12">Cell inner membrane</location>
        <topology evidence="12">Lipid-anchor</topology>
        <orientation evidence="12">Periplasmic side</orientation>
    </subcellularLocation>
</comment>
<dbReference type="Gene3D" id="3.10.520.10">
    <property type="entry name" value="ApbE-like domains"/>
    <property type="match status" value="1"/>
</dbReference>
<evidence type="ECO:0000256" key="11">
    <source>
        <dbReference type="PIRSR" id="PIRSR006268-2"/>
    </source>
</evidence>
<dbReference type="OrthoDB" id="9778595at2"/>
<comment type="function">
    <text evidence="12">Flavin transferase that catalyzes the transfer of the FMN moiety of FAD and its covalent binding to the hydroxyl group of a threonine residue in a target flavoprotein.</text>
</comment>
<evidence type="ECO:0000256" key="3">
    <source>
        <dbReference type="ARBA" id="ARBA00022630"/>
    </source>
</evidence>
<dbReference type="InterPro" id="IPR024932">
    <property type="entry name" value="ApbE"/>
</dbReference>